<keyword evidence="2" id="KW-0902">Two-component regulatory system</keyword>
<keyword evidence="8" id="KW-1185">Reference proteome</keyword>
<dbReference type="SUPFAM" id="SSF52172">
    <property type="entry name" value="CheY-like"/>
    <property type="match status" value="1"/>
</dbReference>
<evidence type="ECO:0000256" key="3">
    <source>
        <dbReference type="PROSITE-ProRule" id="PRU00110"/>
    </source>
</evidence>
<sequence>MSSSADKILGRLSVLVVDDHDINREFLHAGLSGVVGEVAAAEDGRAAVALCQRRRFDVVLMDLHMPHMDGLIACQSIRQSESPSQNATILMLTADARPEERARLLDQGVDGYLNKPITIPQLLAAILEQVAPGVEAHALPQTRLEETRLIAPEQALDAANGDPALVARMSRLFAAELSEKLPELDAMIGSGEHARAAELLHQWRGACGFAGAARLHQVCGDLRQCLLQPNEPSAGSAYVEFLRTAQATGQALSVQETSPA</sequence>
<dbReference type="SMART" id="SM00448">
    <property type="entry name" value="REC"/>
    <property type="match status" value="1"/>
</dbReference>
<dbReference type="GO" id="GO:0005524">
    <property type="term" value="F:ATP binding"/>
    <property type="evidence" value="ECO:0007669"/>
    <property type="project" value="UniProtKB-KW"/>
</dbReference>
<proteinExistence type="predicted"/>
<dbReference type="PANTHER" id="PTHR45339:SF5">
    <property type="entry name" value="HISTIDINE KINASE"/>
    <property type="match status" value="1"/>
</dbReference>
<dbReference type="InterPro" id="IPR008207">
    <property type="entry name" value="Sig_transdc_His_kin_Hpt_dom"/>
</dbReference>
<dbReference type="Pfam" id="PF00072">
    <property type="entry name" value="Response_reg"/>
    <property type="match status" value="1"/>
</dbReference>
<dbReference type="PROSITE" id="PS50894">
    <property type="entry name" value="HPT"/>
    <property type="match status" value="1"/>
</dbReference>
<keyword evidence="1 4" id="KW-0597">Phosphoprotein</keyword>
<dbReference type="GO" id="GO:0000160">
    <property type="term" value="P:phosphorelay signal transduction system"/>
    <property type="evidence" value="ECO:0007669"/>
    <property type="project" value="UniProtKB-KW"/>
</dbReference>
<evidence type="ECO:0000256" key="4">
    <source>
        <dbReference type="PROSITE-ProRule" id="PRU00169"/>
    </source>
</evidence>
<reference evidence="7 8" key="1">
    <citation type="submission" date="2020-02" db="EMBL/GenBank/DDBJ databases">
        <authorList>
            <person name="Zhang X.-Y."/>
        </authorList>
    </citation>
    <scope>NUCLEOTIDE SEQUENCE [LARGE SCALE GENOMIC DNA]</scope>
    <source>
        <strain evidence="7 8">C33</strain>
    </source>
</reference>
<dbReference type="Pfam" id="PF01627">
    <property type="entry name" value="Hpt"/>
    <property type="match status" value="1"/>
</dbReference>
<feature type="domain" description="HPt" evidence="6">
    <location>
        <begin position="162"/>
        <end position="259"/>
    </location>
</feature>
<evidence type="ECO:0000256" key="1">
    <source>
        <dbReference type="ARBA" id="ARBA00022553"/>
    </source>
</evidence>
<comment type="caution">
    <text evidence="7">The sequence shown here is derived from an EMBL/GenBank/DDBJ whole genome shotgun (WGS) entry which is preliminary data.</text>
</comment>
<dbReference type="InterPro" id="IPR036641">
    <property type="entry name" value="HPT_dom_sf"/>
</dbReference>
<dbReference type="Gene3D" id="1.20.120.160">
    <property type="entry name" value="HPT domain"/>
    <property type="match status" value="1"/>
</dbReference>
<organism evidence="7 8">
    <name type="scientific">Wenzhouxiangella limi</name>
    <dbReference type="NCBI Taxonomy" id="2707351"/>
    <lineage>
        <taxon>Bacteria</taxon>
        <taxon>Pseudomonadati</taxon>
        <taxon>Pseudomonadota</taxon>
        <taxon>Gammaproteobacteria</taxon>
        <taxon>Chromatiales</taxon>
        <taxon>Wenzhouxiangellaceae</taxon>
        <taxon>Wenzhouxiangella</taxon>
    </lineage>
</organism>
<dbReference type="Proteomes" id="UP000484885">
    <property type="component" value="Unassembled WGS sequence"/>
</dbReference>
<dbReference type="InterPro" id="IPR001789">
    <property type="entry name" value="Sig_transdc_resp-reg_receiver"/>
</dbReference>
<dbReference type="AlphaFoldDB" id="A0A845V3A2"/>
<dbReference type="EMBL" id="JAAGSC010000031">
    <property type="protein sequence ID" value="NDY94475.1"/>
    <property type="molecule type" value="Genomic_DNA"/>
</dbReference>
<dbReference type="RefSeq" id="WP_164209702.1">
    <property type="nucleotide sequence ID" value="NZ_JAAGSC010000031.1"/>
</dbReference>
<evidence type="ECO:0000313" key="7">
    <source>
        <dbReference type="EMBL" id="NDY94475.1"/>
    </source>
</evidence>
<dbReference type="GO" id="GO:0005886">
    <property type="term" value="C:plasma membrane"/>
    <property type="evidence" value="ECO:0007669"/>
    <property type="project" value="UniProtKB-SubCell"/>
</dbReference>
<accession>A0A845V3A2</accession>
<feature type="modified residue" description="Phosphohistidine" evidence="3">
    <location>
        <position position="201"/>
    </location>
</feature>
<evidence type="ECO:0000313" key="8">
    <source>
        <dbReference type="Proteomes" id="UP000484885"/>
    </source>
</evidence>
<dbReference type="PROSITE" id="PS50110">
    <property type="entry name" value="RESPONSE_REGULATORY"/>
    <property type="match status" value="1"/>
</dbReference>
<dbReference type="Gene3D" id="3.40.50.2300">
    <property type="match status" value="1"/>
</dbReference>
<dbReference type="PANTHER" id="PTHR45339">
    <property type="entry name" value="HYBRID SIGNAL TRANSDUCTION HISTIDINE KINASE J"/>
    <property type="match status" value="1"/>
</dbReference>
<evidence type="ECO:0000256" key="2">
    <source>
        <dbReference type="ARBA" id="ARBA00023012"/>
    </source>
</evidence>
<dbReference type="InterPro" id="IPR011006">
    <property type="entry name" value="CheY-like_superfamily"/>
</dbReference>
<protein>
    <submittedName>
        <fullName evidence="7">Response regulator</fullName>
    </submittedName>
</protein>
<dbReference type="GO" id="GO:0004672">
    <property type="term" value="F:protein kinase activity"/>
    <property type="evidence" value="ECO:0007669"/>
    <property type="project" value="UniProtKB-ARBA"/>
</dbReference>
<evidence type="ECO:0000259" key="5">
    <source>
        <dbReference type="PROSITE" id="PS50110"/>
    </source>
</evidence>
<feature type="domain" description="Response regulatory" evidence="5">
    <location>
        <begin position="13"/>
        <end position="130"/>
    </location>
</feature>
<feature type="modified residue" description="4-aspartylphosphate" evidence="4">
    <location>
        <position position="62"/>
    </location>
</feature>
<evidence type="ECO:0000259" key="6">
    <source>
        <dbReference type="PROSITE" id="PS50894"/>
    </source>
</evidence>
<name>A0A845V3A2_9GAMM</name>
<dbReference type="CDD" id="cd17546">
    <property type="entry name" value="REC_hyHK_CKI1_RcsC-like"/>
    <property type="match status" value="1"/>
</dbReference>
<dbReference type="SUPFAM" id="SSF47226">
    <property type="entry name" value="Histidine-containing phosphotransfer domain, HPT domain"/>
    <property type="match status" value="1"/>
</dbReference>
<gene>
    <name evidence="7" type="ORF">G3I74_01855</name>
</gene>